<dbReference type="AlphaFoldDB" id="A0A1R1I333"/>
<dbReference type="EMBL" id="MTHD01000004">
    <property type="protein sequence ID" value="OMG53161.1"/>
    <property type="molecule type" value="Genomic_DNA"/>
</dbReference>
<gene>
    <name evidence="1" type="ORF">BJN45_13110</name>
</gene>
<reference evidence="1 2" key="1">
    <citation type="submission" date="2016-10" db="EMBL/GenBank/DDBJ databases">
        <title>Alkaliphiles isolated from bioreactors.</title>
        <authorList>
            <person name="Salah Z."/>
            <person name="Rout S.P."/>
            <person name="Humphreys P.N."/>
        </authorList>
    </citation>
    <scope>NUCLEOTIDE SEQUENCE [LARGE SCALE GENOMIC DNA]</scope>
    <source>
        <strain evidence="1 2">ZS02</strain>
    </source>
</reference>
<dbReference type="Proteomes" id="UP000187526">
    <property type="component" value="Unassembled WGS sequence"/>
</dbReference>
<evidence type="ECO:0000313" key="2">
    <source>
        <dbReference type="Proteomes" id="UP000187526"/>
    </source>
</evidence>
<protein>
    <submittedName>
        <fullName evidence="1">Uncharacterized protein</fullName>
    </submittedName>
</protein>
<organism evidence="1 2">
    <name type="scientific">Azonexus hydrophilus</name>
    <dbReference type="NCBI Taxonomy" id="418702"/>
    <lineage>
        <taxon>Bacteria</taxon>
        <taxon>Pseudomonadati</taxon>
        <taxon>Pseudomonadota</taxon>
        <taxon>Betaproteobacteria</taxon>
        <taxon>Rhodocyclales</taxon>
        <taxon>Azonexaceae</taxon>
        <taxon>Azonexus</taxon>
    </lineage>
</organism>
<evidence type="ECO:0000313" key="1">
    <source>
        <dbReference type="EMBL" id="OMG53161.1"/>
    </source>
</evidence>
<keyword evidence="2" id="KW-1185">Reference proteome</keyword>
<accession>A0A1R1I333</accession>
<comment type="caution">
    <text evidence="1">The sequence shown here is derived from an EMBL/GenBank/DDBJ whole genome shotgun (WGS) entry which is preliminary data.</text>
</comment>
<name>A0A1R1I333_9RHOO</name>
<sequence>MLLLGLLLCVTCWSNEGTVQLTIIFAFRAMAHSDGYRHGDEVLVDVLLGENQQSTLFGLGITRQLHQIVFGNVNWLNVTILSKKM</sequence>
<proteinExistence type="predicted"/>